<accession>A0A6A6VUQ9</accession>
<keyword evidence="3" id="KW-1185">Reference proteome</keyword>
<evidence type="ECO:0000313" key="3">
    <source>
        <dbReference type="Proteomes" id="UP000799437"/>
    </source>
</evidence>
<proteinExistence type="predicted"/>
<dbReference type="SUPFAM" id="SSF50475">
    <property type="entry name" value="FMN-binding split barrel"/>
    <property type="match status" value="1"/>
</dbReference>
<dbReference type="Pfam" id="PF12766">
    <property type="entry name" value="Pyridox_oxase_2"/>
    <property type="match status" value="1"/>
</dbReference>
<evidence type="ECO:0000313" key="2">
    <source>
        <dbReference type="EMBL" id="KAF2752991.1"/>
    </source>
</evidence>
<dbReference type="PANTHER" id="PTHR28243">
    <property type="entry name" value="AGL049CP"/>
    <property type="match status" value="1"/>
</dbReference>
<dbReference type="InterPro" id="IPR012349">
    <property type="entry name" value="Split_barrel_FMN-bd"/>
</dbReference>
<dbReference type="RefSeq" id="XP_033595442.1">
    <property type="nucleotide sequence ID" value="XM_033739964.1"/>
</dbReference>
<dbReference type="PANTHER" id="PTHR28243:SF1">
    <property type="entry name" value="PYRIDOXAMINE 5'-PHOSPHATE OXIDASE ALR4036 FAMILY FMN-BINDING DOMAIN-CONTAINING PROTEIN"/>
    <property type="match status" value="1"/>
</dbReference>
<gene>
    <name evidence="2" type="ORF">EJ05DRAFT_229943</name>
</gene>
<organism evidence="2 3">
    <name type="scientific">Pseudovirgaria hyperparasitica</name>
    <dbReference type="NCBI Taxonomy" id="470096"/>
    <lineage>
        <taxon>Eukaryota</taxon>
        <taxon>Fungi</taxon>
        <taxon>Dikarya</taxon>
        <taxon>Ascomycota</taxon>
        <taxon>Pezizomycotina</taxon>
        <taxon>Dothideomycetes</taxon>
        <taxon>Dothideomycetes incertae sedis</taxon>
        <taxon>Acrospermales</taxon>
        <taxon>Acrospermaceae</taxon>
        <taxon>Pseudovirgaria</taxon>
    </lineage>
</organism>
<dbReference type="GeneID" id="54481018"/>
<reference evidence="2" key="1">
    <citation type="journal article" date="2020" name="Stud. Mycol.">
        <title>101 Dothideomycetes genomes: a test case for predicting lifestyles and emergence of pathogens.</title>
        <authorList>
            <person name="Haridas S."/>
            <person name="Albert R."/>
            <person name="Binder M."/>
            <person name="Bloem J."/>
            <person name="Labutti K."/>
            <person name="Salamov A."/>
            <person name="Andreopoulos B."/>
            <person name="Baker S."/>
            <person name="Barry K."/>
            <person name="Bills G."/>
            <person name="Bluhm B."/>
            <person name="Cannon C."/>
            <person name="Castanera R."/>
            <person name="Culley D."/>
            <person name="Daum C."/>
            <person name="Ezra D."/>
            <person name="Gonzalez J."/>
            <person name="Henrissat B."/>
            <person name="Kuo A."/>
            <person name="Liang C."/>
            <person name="Lipzen A."/>
            <person name="Lutzoni F."/>
            <person name="Magnuson J."/>
            <person name="Mondo S."/>
            <person name="Nolan M."/>
            <person name="Ohm R."/>
            <person name="Pangilinan J."/>
            <person name="Park H.-J."/>
            <person name="Ramirez L."/>
            <person name="Alfaro M."/>
            <person name="Sun H."/>
            <person name="Tritt A."/>
            <person name="Yoshinaga Y."/>
            <person name="Zwiers L.-H."/>
            <person name="Turgeon B."/>
            <person name="Goodwin S."/>
            <person name="Spatafora J."/>
            <person name="Crous P."/>
            <person name="Grigoriev I."/>
        </authorList>
    </citation>
    <scope>NUCLEOTIDE SEQUENCE</scope>
    <source>
        <strain evidence="2">CBS 121739</strain>
    </source>
</reference>
<dbReference type="AlphaFoldDB" id="A0A6A6VUQ9"/>
<evidence type="ECO:0000259" key="1">
    <source>
        <dbReference type="Pfam" id="PF12766"/>
    </source>
</evidence>
<name>A0A6A6VUQ9_9PEZI</name>
<dbReference type="EMBL" id="ML996588">
    <property type="protein sequence ID" value="KAF2752991.1"/>
    <property type="molecule type" value="Genomic_DNA"/>
</dbReference>
<feature type="domain" description="Pyridoxamine 5'-phosphate oxidase Alr4036 family FMN-binding" evidence="1">
    <location>
        <begin position="14"/>
        <end position="144"/>
    </location>
</feature>
<dbReference type="GO" id="GO:0010181">
    <property type="term" value="F:FMN binding"/>
    <property type="evidence" value="ECO:0007669"/>
    <property type="project" value="InterPro"/>
</dbReference>
<dbReference type="Gene3D" id="2.30.110.10">
    <property type="entry name" value="Electron Transport, Fmn-binding Protein, Chain A"/>
    <property type="match status" value="1"/>
</dbReference>
<protein>
    <recommendedName>
        <fullName evidence="1">Pyridoxamine 5'-phosphate oxidase Alr4036 family FMN-binding domain-containing protein</fullName>
    </recommendedName>
</protein>
<dbReference type="InterPro" id="IPR024624">
    <property type="entry name" value="Pyridox_Oxase_Alr4036_FMN-bd"/>
</dbReference>
<sequence length="281" mass="31634">MSTHSALSSSLPQAPWKPIFEKHLSSMETPQFVLSTLTPAPAGSPTPYLPRSRYVIYRGFWGTLPENKHNVVERNPRVYESEMPCITTDVRMQKTFELFSSSEGKATEEEQVQGSGGGGPVEAVWWVEGDVQTQWRLKGRAYVLCKDDIEGEGEESSGVRTVKSEVGRRMRIVPEGEGKEGVWSWSREIKGHFGNNSPGIRGSFKAPPPGQPVNMPYDDKKLVLGEKVTSNDDETALHHFRVIVIRPDEVEQTDLSDPKKARRYIYTIGEDGNWNKEETWP</sequence>
<dbReference type="OrthoDB" id="5394411at2759"/>
<dbReference type="Proteomes" id="UP000799437">
    <property type="component" value="Unassembled WGS sequence"/>
</dbReference>